<sequence length="80" mass="9594">MFDTYVAHLIIMRTNLIGFNKHEFSVHCCFKYVITLSNQLTKSYRGSQVIQKQPFIKKKRILFKKYLKRFVGHLVIKKND</sequence>
<dbReference type="Proteomes" id="UP000657918">
    <property type="component" value="Unassembled WGS sequence"/>
</dbReference>
<dbReference type="EMBL" id="JADGMS010000013">
    <property type="protein sequence ID" value="KAF9670911.1"/>
    <property type="molecule type" value="Genomic_DNA"/>
</dbReference>
<dbReference type="PANTHER" id="PTHR46757:SF11">
    <property type="entry name" value="SORTING NEXIN 2A"/>
    <property type="match status" value="1"/>
</dbReference>
<dbReference type="AlphaFoldDB" id="A0A835MRN3"/>
<dbReference type="PANTHER" id="PTHR46757">
    <property type="entry name" value="SORTING NEXIN-RELATED"/>
    <property type="match status" value="1"/>
</dbReference>
<accession>A0A835MRN3</accession>
<name>A0A835MRN3_9ROSI</name>
<gene>
    <name evidence="1" type="ORF">SADUNF_Sadunf13G0118300</name>
</gene>
<evidence type="ECO:0000313" key="1">
    <source>
        <dbReference type="EMBL" id="KAF9670911.1"/>
    </source>
</evidence>
<protein>
    <submittedName>
        <fullName evidence="1">Uncharacterized protein</fullName>
    </submittedName>
</protein>
<organism evidence="1 2">
    <name type="scientific">Salix dunnii</name>
    <dbReference type="NCBI Taxonomy" id="1413687"/>
    <lineage>
        <taxon>Eukaryota</taxon>
        <taxon>Viridiplantae</taxon>
        <taxon>Streptophyta</taxon>
        <taxon>Embryophyta</taxon>
        <taxon>Tracheophyta</taxon>
        <taxon>Spermatophyta</taxon>
        <taxon>Magnoliopsida</taxon>
        <taxon>eudicotyledons</taxon>
        <taxon>Gunneridae</taxon>
        <taxon>Pentapetalae</taxon>
        <taxon>rosids</taxon>
        <taxon>fabids</taxon>
        <taxon>Malpighiales</taxon>
        <taxon>Salicaceae</taxon>
        <taxon>Saliceae</taxon>
        <taxon>Salix</taxon>
    </lineage>
</organism>
<comment type="caution">
    <text evidence="1">The sequence shown here is derived from an EMBL/GenBank/DDBJ whole genome shotgun (WGS) entry which is preliminary data.</text>
</comment>
<reference evidence="1 2" key="1">
    <citation type="submission" date="2020-10" db="EMBL/GenBank/DDBJ databases">
        <title>Plant Genome Project.</title>
        <authorList>
            <person name="Zhang R.-G."/>
        </authorList>
    </citation>
    <scope>NUCLEOTIDE SEQUENCE [LARGE SCALE GENOMIC DNA]</scope>
    <source>
        <strain evidence="1">FAFU-HL-1</strain>
        <tissue evidence="1">Leaf</tissue>
    </source>
</reference>
<dbReference type="InterPro" id="IPR044279">
    <property type="entry name" value="SNX2A/B"/>
</dbReference>
<evidence type="ECO:0000313" key="2">
    <source>
        <dbReference type="Proteomes" id="UP000657918"/>
    </source>
</evidence>
<keyword evidence="2" id="KW-1185">Reference proteome</keyword>
<proteinExistence type="predicted"/>